<dbReference type="Gene3D" id="1.10.287.1490">
    <property type="match status" value="1"/>
</dbReference>
<feature type="coiled-coil region" evidence="1">
    <location>
        <begin position="271"/>
        <end position="298"/>
    </location>
</feature>
<sequence length="356" mass="40533">MGTLNLDDPSLFVVPGRDFSTAQGYLRVFKCPSYNSKSNFVSSDFEWVGDIDVLRLDPIYDGSGIMLTKQTTTHTDLYVTPCSCPIDGNDLVRLYNRLVKHFEIVNNAGQVMLALSKEHEVKEVDSNGAIVVVSQYVRCADVFLWSDFGAPKDPKLCKLYARFKLFTNVAVDNLQSELDACRARTSPSNPAGTSEHDDLKKQLKDVQAKLSDKERELKEEREKVKRLKDDLADCRKKGEAPSAVDWKSKYEKTYAELTAESQKNTRLNNELIDTAVERDKIQEQLSECEREKERFRRAVNDNAVLADKRLIAIREIKAQLITQLENTTRYGWGVSWFHSWVRGYVDRIDSINGSVS</sequence>
<name>Q8B0Y2_9VIRU</name>
<evidence type="ECO:0000256" key="1">
    <source>
        <dbReference type="SAM" id="Coils"/>
    </source>
</evidence>
<accession>Q8B0Y2</accession>
<feature type="coiled-coil region" evidence="1">
    <location>
        <begin position="196"/>
        <end position="237"/>
    </location>
</feature>
<reference evidence="2" key="1">
    <citation type="journal article" date="2003" name="Arch. Virol.">
        <title>Molecular diversity of RNA-2 genome segments in pecluviruses causing peanut clump disease in West Africa and India.</title>
        <authorList>
            <person name="Naidu R.A."/>
            <person name="Sawyer S."/>
            <person name="Deom C.M."/>
        </authorList>
    </citation>
    <scope>NUCLEOTIDE SEQUENCE</scope>
    <source>
        <strain evidence="2">M</strain>
    </source>
</reference>
<organism evidence="2">
    <name type="scientific">Peanut clump virus M</name>
    <dbReference type="NCBI Taxonomy" id="188885"/>
    <lineage>
        <taxon>Viruses</taxon>
        <taxon>Riboviria</taxon>
        <taxon>Orthornavirae</taxon>
        <taxon>Kitrinoviricota</taxon>
        <taxon>Alsuviricetes</taxon>
        <taxon>Martellivirales</taxon>
        <taxon>Virgaviridae</taxon>
        <taxon>Pecluvirus</taxon>
        <taxon>Pecluvirus arachidis</taxon>
        <taxon>Peanut clump virus</taxon>
    </lineage>
</organism>
<evidence type="ECO:0000313" key="2">
    <source>
        <dbReference type="EMBL" id="AAO15513.1"/>
    </source>
</evidence>
<protein>
    <submittedName>
        <fullName evidence="2">p41</fullName>
    </submittedName>
</protein>
<keyword evidence="1" id="KW-0175">Coiled coil</keyword>
<dbReference type="EMBL" id="AF447400">
    <property type="protein sequence ID" value="AAO15513.1"/>
    <property type="molecule type" value="Genomic_RNA"/>
</dbReference>
<proteinExistence type="predicted"/>